<dbReference type="Proteomes" id="UP001328107">
    <property type="component" value="Unassembled WGS sequence"/>
</dbReference>
<dbReference type="AlphaFoldDB" id="A0AAN5D4A5"/>
<evidence type="ECO:0000313" key="1">
    <source>
        <dbReference type="EMBL" id="GMR56149.1"/>
    </source>
</evidence>
<accession>A0AAN5D4A5</accession>
<sequence>QNLSPATIDEYARNAHSLTDSMAAGNMLQKSLQLMRTIAKDGARAPNSRYALRSLSKELELDREQYDGRT</sequence>
<dbReference type="EMBL" id="BTRK01000005">
    <property type="protein sequence ID" value="GMR56149.1"/>
    <property type="molecule type" value="Genomic_DNA"/>
</dbReference>
<reference evidence="2" key="1">
    <citation type="submission" date="2022-10" db="EMBL/GenBank/DDBJ databases">
        <title>Genome assembly of Pristionchus species.</title>
        <authorList>
            <person name="Yoshida K."/>
            <person name="Sommer R.J."/>
        </authorList>
    </citation>
    <scope>NUCLEOTIDE SEQUENCE [LARGE SCALE GENOMIC DNA]</scope>
    <source>
        <strain evidence="2">RS5460</strain>
    </source>
</reference>
<comment type="caution">
    <text evidence="1">The sequence shown here is derived from an EMBL/GenBank/DDBJ whole genome shotgun (WGS) entry which is preliminary data.</text>
</comment>
<protein>
    <submittedName>
        <fullName evidence="1">Uncharacterized protein</fullName>
    </submittedName>
</protein>
<name>A0AAN5D4A5_9BILA</name>
<proteinExistence type="predicted"/>
<feature type="non-terminal residue" evidence="1">
    <location>
        <position position="1"/>
    </location>
</feature>
<feature type="non-terminal residue" evidence="1">
    <location>
        <position position="70"/>
    </location>
</feature>
<organism evidence="1 2">
    <name type="scientific">Pristionchus mayeri</name>
    <dbReference type="NCBI Taxonomy" id="1317129"/>
    <lineage>
        <taxon>Eukaryota</taxon>
        <taxon>Metazoa</taxon>
        <taxon>Ecdysozoa</taxon>
        <taxon>Nematoda</taxon>
        <taxon>Chromadorea</taxon>
        <taxon>Rhabditida</taxon>
        <taxon>Rhabditina</taxon>
        <taxon>Diplogasteromorpha</taxon>
        <taxon>Diplogasteroidea</taxon>
        <taxon>Neodiplogasteridae</taxon>
        <taxon>Pristionchus</taxon>
    </lineage>
</organism>
<keyword evidence="2" id="KW-1185">Reference proteome</keyword>
<evidence type="ECO:0000313" key="2">
    <source>
        <dbReference type="Proteomes" id="UP001328107"/>
    </source>
</evidence>
<gene>
    <name evidence="1" type="ORF">PMAYCL1PPCAC_26344</name>
</gene>